<evidence type="ECO:0000256" key="1">
    <source>
        <dbReference type="SAM" id="Coils"/>
    </source>
</evidence>
<dbReference type="AlphaFoldDB" id="A0A8I1EC61"/>
<accession>A0A8I1EC61</accession>
<dbReference type="RefSeq" id="WP_198746445.1">
    <property type="nucleotide sequence ID" value="NZ_JAEHTE010000002.1"/>
</dbReference>
<organism evidence="2 3">
    <name type="scientific">Pseudomonas putida</name>
    <name type="common">Arthrobacter siderocapsulatus</name>
    <dbReference type="NCBI Taxonomy" id="303"/>
    <lineage>
        <taxon>Bacteria</taxon>
        <taxon>Pseudomonadati</taxon>
        <taxon>Pseudomonadota</taxon>
        <taxon>Gammaproteobacteria</taxon>
        <taxon>Pseudomonadales</taxon>
        <taxon>Pseudomonadaceae</taxon>
        <taxon>Pseudomonas</taxon>
    </lineage>
</organism>
<protein>
    <submittedName>
        <fullName evidence="2">Uncharacterized protein</fullName>
    </submittedName>
</protein>
<dbReference type="Proteomes" id="UP000637061">
    <property type="component" value="Unassembled WGS sequence"/>
</dbReference>
<reference evidence="2" key="1">
    <citation type="submission" date="2020-12" db="EMBL/GenBank/DDBJ databases">
        <title>Enhanced detection system for hospital associated transmission using whole genome sequencing surveillance.</title>
        <authorList>
            <person name="Harrison L.H."/>
            <person name="Van Tyne D."/>
            <person name="Marsh J.W."/>
            <person name="Griffith M.P."/>
            <person name="Snyder D.J."/>
            <person name="Cooper V.S."/>
            <person name="Mustapha M."/>
        </authorList>
    </citation>
    <scope>NUCLEOTIDE SEQUENCE</scope>
    <source>
        <strain evidence="2">PSB00042</strain>
    </source>
</reference>
<name>A0A8I1EC61_PSEPU</name>
<comment type="caution">
    <text evidence="2">The sequence shown here is derived from an EMBL/GenBank/DDBJ whole genome shotgun (WGS) entry which is preliminary data.</text>
</comment>
<dbReference type="EMBL" id="JAEHTE010000002">
    <property type="protein sequence ID" value="MBI6882821.1"/>
    <property type="molecule type" value="Genomic_DNA"/>
</dbReference>
<evidence type="ECO:0000313" key="3">
    <source>
        <dbReference type="Proteomes" id="UP000637061"/>
    </source>
</evidence>
<keyword evidence="1" id="KW-0175">Coiled coil</keyword>
<evidence type="ECO:0000313" key="2">
    <source>
        <dbReference type="EMBL" id="MBI6882821.1"/>
    </source>
</evidence>
<proteinExistence type="predicted"/>
<sequence>MNIIPYRLRRIFTRKVTPREILTNEMRDELRRLRVNEDRQAEQIRKLKQDLELANNRHKIFAEHLKAHYIRVFKQKLLEIRNEKVQPQKAA</sequence>
<feature type="coiled-coil region" evidence="1">
    <location>
        <begin position="30"/>
        <end position="57"/>
    </location>
</feature>
<gene>
    <name evidence="2" type="ORF">JEU22_02760</name>
</gene>